<keyword evidence="3" id="KW-1185">Reference proteome</keyword>
<evidence type="ECO:0000313" key="3">
    <source>
        <dbReference type="Proteomes" id="UP000019132"/>
    </source>
</evidence>
<dbReference type="EMBL" id="GL376577">
    <property type="status" value="NOT_ANNOTATED_CDS"/>
    <property type="molecule type" value="Genomic_DNA"/>
</dbReference>
<dbReference type="HOGENOM" id="CLU_1581590_0_0_1"/>
<dbReference type="VEuPathDB" id="FungiDB:PYU1_G013139"/>
<dbReference type="AlphaFoldDB" id="K3X7G7"/>
<dbReference type="Pfam" id="PF15669">
    <property type="entry name" value="CCDC24"/>
    <property type="match status" value="1"/>
</dbReference>
<reference evidence="3" key="1">
    <citation type="journal article" date="2010" name="Genome Biol.">
        <title>Genome sequence of the necrotrophic plant pathogen Pythium ultimum reveals original pathogenicity mechanisms and effector repertoire.</title>
        <authorList>
            <person name="Levesque C.A."/>
            <person name="Brouwer H."/>
            <person name="Cano L."/>
            <person name="Hamilton J.P."/>
            <person name="Holt C."/>
            <person name="Huitema E."/>
            <person name="Raffaele S."/>
            <person name="Robideau G.P."/>
            <person name="Thines M."/>
            <person name="Win J."/>
            <person name="Zerillo M.M."/>
            <person name="Beakes G.W."/>
            <person name="Boore J.L."/>
            <person name="Busam D."/>
            <person name="Dumas B."/>
            <person name="Ferriera S."/>
            <person name="Fuerstenberg S.I."/>
            <person name="Gachon C.M."/>
            <person name="Gaulin E."/>
            <person name="Govers F."/>
            <person name="Grenville-Briggs L."/>
            <person name="Horner N."/>
            <person name="Hostetler J."/>
            <person name="Jiang R.H."/>
            <person name="Johnson J."/>
            <person name="Krajaejun T."/>
            <person name="Lin H."/>
            <person name="Meijer H.J."/>
            <person name="Moore B."/>
            <person name="Morris P."/>
            <person name="Phuntmart V."/>
            <person name="Puiu D."/>
            <person name="Shetty J."/>
            <person name="Stajich J.E."/>
            <person name="Tripathy S."/>
            <person name="Wawra S."/>
            <person name="van West P."/>
            <person name="Whitty B.R."/>
            <person name="Coutinho P.M."/>
            <person name="Henrissat B."/>
            <person name="Martin F."/>
            <person name="Thomas P.D."/>
            <person name="Tyler B.M."/>
            <person name="De Vries R.P."/>
            <person name="Kamoun S."/>
            <person name="Yandell M."/>
            <person name="Tisserat N."/>
            <person name="Buell C.R."/>
        </authorList>
    </citation>
    <scope>NUCLEOTIDE SEQUENCE</scope>
    <source>
        <strain evidence="3">DAOM:BR144</strain>
    </source>
</reference>
<dbReference type="eggNOG" id="ENOG502S2V8">
    <property type="taxonomic scope" value="Eukaryota"/>
</dbReference>
<dbReference type="InterPro" id="IPR031367">
    <property type="entry name" value="CCDC24"/>
</dbReference>
<protein>
    <submittedName>
        <fullName evidence="2">Uncharacterized protein</fullName>
    </submittedName>
</protein>
<reference evidence="2" key="3">
    <citation type="submission" date="2015-02" db="UniProtKB">
        <authorList>
            <consortium name="EnsemblProtists"/>
        </authorList>
    </citation>
    <scope>IDENTIFICATION</scope>
    <source>
        <strain evidence="2">DAOM BR144</strain>
    </source>
</reference>
<dbReference type="InParanoid" id="K3X7G7"/>
<organism evidence="2 3">
    <name type="scientific">Globisporangium ultimum (strain ATCC 200006 / CBS 805.95 / DAOM BR144)</name>
    <name type="common">Pythium ultimum</name>
    <dbReference type="NCBI Taxonomy" id="431595"/>
    <lineage>
        <taxon>Eukaryota</taxon>
        <taxon>Sar</taxon>
        <taxon>Stramenopiles</taxon>
        <taxon>Oomycota</taxon>
        <taxon>Peronosporomycetes</taxon>
        <taxon>Pythiales</taxon>
        <taxon>Pythiaceae</taxon>
        <taxon>Globisporangium</taxon>
    </lineage>
</organism>
<reference evidence="3" key="2">
    <citation type="submission" date="2010-04" db="EMBL/GenBank/DDBJ databases">
        <authorList>
            <person name="Buell R."/>
            <person name="Hamilton J."/>
            <person name="Hostetler J."/>
        </authorList>
    </citation>
    <scope>NUCLEOTIDE SEQUENCE [LARGE SCALE GENOMIC DNA]</scope>
    <source>
        <strain evidence="3">DAOM:BR144</strain>
    </source>
</reference>
<feature type="compositionally biased region" description="Low complexity" evidence="1">
    <location>
        <begin position="104"/>
        <end position="115"/>
    </location>
</feature>
<dbReference type="PANTHER" id="PTHR28601:SF1">
    <property type="entry name" value="COILED-COIL DOMAIN-CONTAINING PROTEIN 24"/>
    <property type="match status" value="1"/>
</dbReference>
<proteinExistence type="predicted"/>
<dbReference type="EnsemblProtists" id="PYU1_T013166">
    <property type="protein sequence ID" value="PYU1_T013166"/>
    <property type="gene ID" value="PYU1_G013139"/>
</dbReference>
<feature type="region of interest" description="Disordered" evidence="1">
    <location>
        <begin position="52"/>
        <end position="115"/>
    </location>
</feature>
<accession>K3X7G7</accession>
<name>K3X7G7_GLOUD</name>
<dbReference type="Proteomes" id="UP000019132">
    <property type="component" value="Unassembled WGS sequence"/>
</dbReference>
<dbReference type="PANTHER" id="PTHR28601">
    <property type="entry name" value="COILED-COIL DOMAIN-CONTAINING PROTEIN 24"/>
    <property type="match status" value="1"/>
</dbReference>
<dbReference type="OMA" id="CARIKPD"/>
<evidence type="ECO:0000313" key="2">
    <source>
        <dbReference type="EnsemblProtists" id="PYU1_T013166"/>
    </source>
</evidence>
<evidence type="ECO:0000256" key="1">
    <source>
        <dbReference type="SAM" id="MobiDB-lite"/>
    </source>
</evidence>
<sequence>MPEPPGRALLLEKLKLLARDVHSKARRIAIQSSKEKELLEYVLSATDISESFQSEENLRRPATLRMSDLASPRSDTDFTAGVPIRPGTSGGKRPTTSGSQRPASRGSTISVSSTSSLLESRELHKQLNVEQIDAILDDLQDALVDERQQLLEDIEFIQVCARIKPDLSET</sequence>